<evidence type="ECO:0000256" key="1">
    <source>
        <dbReference type="SAM" id="MobiDB-lite"/>
    </source>
</evidence>
<dbReference type="Proteomes" id="UP001172673">
    <property type="component" value="Unassembled WGS sequence"/>
</dbReference>
<feature type="compositionally biased region" description="Acidic residues" evidence="1">
    <location>
        <begin position="514"/>
        <end position="528"/>
    </location>
</feature>
<feature type="compositionally biased region" description="Low complexity" evidence="1">
    <location>
        <begin position="149"/>
        <end position="162"/>
    </location>
</feature>
<feature type="compositionally biased region" description="Basic and acidic residues" evidence="1">
    <location>
        <begin position="279"/>
        <end position="291"/>
    </location>
</feature>
<sequence>MRAAFNRPASSFCIDTSDNEVSKEDTASIVGDVLFEGASDMIDVARMAQNPPLRRTQSLDSRTRSLRHVINTQVNEVHAGNCLHGPCSRAQRRSRRLDEMSMASLAQPSMHPERRNIPNRRGTETQTITQPLQPEPALGGGDDDQTANQSASSPLQSLPASAVIPPEESASKSLTKEPGLGPRPSVPEAMNAQILGSSPPEPASAKATLSSTPSTRHLASGGSTNDTFGAWRRRQIATPENHDIVIGGIEGLSDPFMQQAPESLPQPAAEEDAETSRTQAERNDGAGHDEGTPSNARWSDEYDQFSSDGQQRRLTQVSPGHYELLERGYVLKTPPVLSHRIPPVYRWRADDSSDEGELPRVPIPEANEQQGIPQQHGSPQPVMTMVPLIDVTNEARLAVDNLAERVNRLTVESHTHFWNAGVFAGRLAARDRELQSAMLDVASRDEMIRRLCDRVVARDAEIERLRGEQPLSTQNHHEDENESWEGSDMYGVSADGANNRHEQKDSEKQTIGTEGDEEVEEEEEEDEVLLSPAPENRRHRLRLDSLETATDSALLELRGIAAIRQFDPLFSA</sequence>
<organism evidence="2 3">
    <name type="scientific">Cladophialophora chaetospira</name>
    <dbReference type="NCBI Taxonomy" id="386627"/>
    <lineage>
        <taxon>Eukaryota</taxon>
        <taxon>Fungi</taxon>
        <taxon>Dikarya</taxon>
        <taxon>Ascomycota</taxon>
        <taxon>Pezizomycotina</taxon>
        <taxon>Eurotiomycetes</taxon>
        <taxon>Chaetothyriomycetidae</taxon>
        <taxon>Chaetothyriales</taxon>
        <taxon>Herpotrichiellaceae</taxon>
        <taxon>Cladophialophora</taxon>
    </lineage>
</organism>
<dbReference type="AlphaFoldDB" id="A0AA38WZL1"/>
<feature type="region of interest" description="Disordered" evidence="1">
    <location>
        <begin position="254"/>
        <end position="313"/>
    </location>
</feature>
<comment type="caution">
    <text evidence="2">The sequence shown here is derived from an EMBL/GenBank/DDBJ whole genome shotgun (WGS) entry which is preliminary data.</text>
</comment>
<keyword evidence="3" id="KW-1185">Reference proteome</keyword>
<feature type="compositionally biased region" description="Polar residues" evidence="1">
    <location>
        <begin position="304"/>
        <end position="313"/>
    </location>
</feature>
<protein>
    <submittedName>
        <fullName evidence="2">Uncharacterized protein</fullName>
    </submittedName>
</protein>
<evidence type="ECO:0000313" key="2">
    <source>
        <dbReference type="EMBL" id="KAJ9604038.1"/>
    </source>
</evidence>
<name>A0AA38WZL1_9EURO</name>
<feature type="compositionally biased region" description="Basic and acidic residues" evidence="1">
    <location>
        <begin position="498"/>
        <end position="508"/>
    </location>
</feature>
<gene>
    <name evidence="2" type="ORF">H2200_011561</name>
</gene>
<proteinExistence type="predicted"/>
<dbReference type="EMBL" id="JAPDRK010000020">
    <property type="protein sequence ID" value="KAJ9604038.1"/>
    <property type="molecule type" value="Genomic_DNA"/>
</dbReference>
<accession>A0AA38WZL1</accession>
<feature type="region of interest" description="Disordered" evidence="1">
    <location>
        <begin position="466"/>
        <end position="542"/>
    </location>
</feature>
<evidence type="ECO:0000313" key="3">
    <source>
        <dbReference type="Proteomes" id="UP001172673"/>
    </source>
</evidence>
<reference evidence="2" key="1">
    <citation type="submission" date="2022-10" db="EMBL/GenBank/DDBJ databases">
        <title>Culturing micro-colonial fungi from biological soil crusts in the Mojave desert and describing Neophaeococcomyces mojavensis, and introducing the new genera and species Taxawa tesnikishii.</title>
        <authorList>
            <person name="Kurbessoian T."/>
            <person name="Stajich J.E."/>
        </authorList>
    </citation>
    <scope>NUCLEOTIDE SEQUENCE</scope>
    <source>
        <strain evidence="2">TK_41</strain>
    </source>
</reference>
<feature type="region of interest" description="Disordered" evidence="1">
    <location>
        <begin position="93"/>
        <end position="227"/>
    </location>
</feature>
<feature type="compositionally biased region" description="Polar residues" evidence="1">
    <location>
        <begin position="207"/>
        <end position="227"/>
    </location>
</feature>